<dbReference type="AlphaFoldDB" id="A0A0G0DEY8"/>
<evidence type="ECO:0000313" key="1">
    <source>
        <dbReference type="EMBL" id="KKP91983.1"/>
    </source>
</evidence>
<reference evidence="1 2" key="1">
    <citation type="journal article" date="2015" name="Nature">
        <title>rRNA introns, odd ribosomes, and small enigmatic genomes across a large radiation of phyla.</title>
        <authorList>
            <person name="Brown C.T."/>
            <person name="Hug L.A."/>
            <person name="Thomas B.C."/>
            <person name="Sharon I."/>
            <person name="Castelle C.J."/>
            <person name="Singh A."/>
            <person name="Wilkins M.J."/>
            <person name="Williams K.H."/>
            <person name="Banfield J.F."/>
        </authorList>
    </citation>
    <scope>NUCLEOTIDE SEQUENCE [LARGE SCALE GENOMIC DNA]</scope>
</reference>
<dbReference type="EMBL" id="LBRE01000023">
    <property type="protein sequence ID" value="KKP91983.1"/>
    <property type="molecule type" value="Genomic_DNA"/>
</dbReference>
<proteinExistence type="predicted"/>
<accession>A0A0G0DEY8</accession>
<name>A0A0G0DEY8_9BACT</name>
<evidence type="ECO:0000313" key="2">
    <source>
        <dbReference type="Proteomes" id="UP000034140"/>
    </source>
</evidence>
<comment type="caution">
    <text evidence="1">The sequence shown here is derived from an EMBL/GenBank/DDBJ whole genome shotgun (WGS) entry which is preliminary data.</text>
</comment>
<sequence length="164" mass="18676">MELKAIDQAQIHWKEIEERLKTKGIEFVLYPSDSKRYPNRSGMGVMGGLTFDFILGFDGSALLTILMPETEVQQDMVNNFIGIISEAEKNIITRFPRFSKVIPGLDLDMQLNSAIRTQLPLPRPNLMVKIPSKKLLFIEWGCQDPTSKIEWIDETFGPCEEIAT</sequence>
<organism evidence="1 2">
    <name type="scientific">candidate division WS6 bacterium GW2011_GWC1_36_11</name>
    <dbReference type="NCBI Taxonomy" id="1619090"/>
    <lineage>
        <taxon>Bacteria</taxon>
        <taxon>Candidatus Dojkabacteria</taxon>
    </lineage>
</organism>
<protein>
    <submittedName>
        <fullName evidence="1">Uncharacterized protein</fullName>
    </submittedName>
</protein>
<gene>
    <name evidence="1" type="ORF">UR96_C0023G0004</name>
</gene>
<dbReference type="Proteomes" id="UP000034140">
    <property type="component" value="Unassembled WGS sequence"/>
</dbReference>